<organism evidence="3 4">
    <name type="scientific">Chryseobacterium arachidis</name>
    <dbReference type="NCBI Taxonomy" id="1416778"/>
    <lineage>
        <taxon>Bacteria</taxon>
        <taxon>Pseudomonadati</taxon>
        <taxon>Bacteroidota</taxon>
        <taxon>Flavobacteriia</taxon>
        <taxon>Flavobacteriales</taxon>
        <taxon>Weeksellaceae</taxon>
        <taxon>Chryseobacterium group</taxon>
        <taxon>Chryseobacterium</taxon>
    </lineage>
</organism>
<dbReference type="InterPro" id="IPR026444">
    <property type="entry name" value="Secre_tail"/>
</dbReference>
<dbReference type="AlphaFoldDB" id="A0A1M4V5Z9"/>
<dbReference type="PANTHER" id="PTHR42754">
    <property type="entry name" value="ENDOGLUCANASE"/>
    <property type="match status" value="1"/>
</dbReference>
<dbReference type="STRING" id="1416778.SAMN05443633_101680"/>
<evidence type="ECO:0000313" key="3">
    <source>
        <dbReference type="EMBL" id="SHE64322.1"/>
    </source>
</evidence>
<dbReference type="SUPFAM" id="SSF50998">
    <property type="entry name" value="Quinoprotein alcohol dehydrogenase-like"/>
    <property type="match status" value="1"/>
</dbReference>
<keyword evidence="4" id="KW-1185">Reference proteome</keyword>
<evidence type="ECO:0000256" key="1">
    <source>
        <dbReference type="ARBA" id="ARBA00022729"/>
    </source>
</evidence>
<dbReference type="PANTHER" id="PTHR42754:SF1">
    <property type="entry name" value="LIPOPROTEIN"/>
    <property type="match status" value="1"/>
</dbReference>
<dbReference type="Pfam" id="PF18962">
    <property type="entry name" value="Por_Secre_tail"/>
    <property type="match status" value="1"/>
</dbReference>
<dbReference type="EMBL" id="FQUT01000001">
    <property type="protein sequence ID" value="SHE64322.1"/>
    <property type="molecule type" value="Genomic_DNA"/>
</dbReference>
<gene>
    <name evidence="3" type="ORF">SAMN05443633_101680</name>
</gene>
<accession>A0A1M4V5Z9</accession>
<dbReference type="InterPro" id="IPR011047">
    <property type="entry name" value="Quinoprotein_ADH-like_sf"/>
</dbReference>
<name>A0A1M4V5Z9_9FLAO</name>
<dbReference type="Proteomes" id="UP000184518">
    <property type="component" value="Unassembled WGS sequence"/>
</dbReference>
<feature type="domain" description="Secretion system C-terminal sorting" evidence="2">
    <location>
        <begin position="445"/>
        <end position="514"/>
    </location>
</feature>
<evidence type="ECO:0000313" key="4">
    <source>
        <dbReference type="Proteomes" id="UP000184518"/>
    </source>
</evidence>
<evidence type="ECO:0000259" key="2">
    <source>
        <dbReference type="Pfam" id="PF18962"/>
    </source>
</evidence>
<reference evidence="4" key="1">
    <citation type="submission" date="2016-11" db="EMBL/GenBank/DDBJ databases">
        <authorList>
            <person name="Varghese N."/>
            <person name="Submissions S."/>
        </authorList>
    </citation>
    <scope>NUCLEOTIDE SEQUENCE [LARGE SCALE GENOMIC DNA]</scope>
    <source>
        <strain evidence="4">DSM 27619</strain>
    </source>
</reference>
<dbReference type="OrthoDB" id="9811934at2"/>
<protein>
    <submittedName>
        <fullName evidence="3">Por secretion system C-terminal sorting domain-containing protein</fullName>
    </submittedName>
</protein>
<keyword evidence="1" id="KW-0732">Signal</keyword>
<dbReference type="NCBIfam" id="TIGR04183">
    <property type="entry name" value="Por_Secre_tail"/>
    <property type="match status" value="1"/>
</dbReference>
<dbReference type="RefSeq" id="WP_072953188.1">
    <property type="nucleotide sequence ID" value="NZ_FQUT01000001.1"/>
</dbReference>
<proteinExistence type="predicted"/>
<sequence length="516" mass="55928">MKFKLFFFLIFIITFTKTWSQSPPIQWQKSFGGSLSDTGKSIRQTQDGGFIIAGSTISNDGDVTGLHGLSDCWIVKLDNSANIQWQKTYGGTDNDVANDVQQTSDGGYIFAGYSSSVNGDVTGNHGSSDYWVVKIDALGSIQWQKSFGGNSYEEATSVQQTSDGGYIVAGHSSSTDLFADVTGNHGFNDYWVVKLNSSGNIQWQKSFGGSAHEFAGTIKQTLDNGYIMIGSSSSNNGDISQNIGNWDYWAIKLDSSGNLVWEKSLGGSSSDQAFDVVQDQNGDYVVTGFALMPNSQFPDSPGSRDFLIVKLNPSGNVIWEKNFGGGSPDGANSINLTSDGGYIVGGYTQSIDGDITQNFGNNDYWIIKLDSSGNLQWQKSLGGSNVDKLYAVQQTSDSGYIMIGNTMSSNGNITINHGASDIWAVKLGSTLGVEEHKSILKLSPYPNPTKDFVNIDNLPKETTVSITDVSGRKLFSNKYYDEKAIIDVSRFINGIYIVKAENKGTIILSEKLIIKK</sequence>